<accession>A0ABV0U1J1</accession>
<dbReference type="Proteomes" id="UP001482620">
    <property type="component" value="Unassembled WGS sequence"/>
</dbReference>
<dbReference type="EMBL" id="JAHRIQ010052759">
    <property type="protein sequence ID" value="MEQ2238601.1"/>
    <property type="molecule type" value="Genomic_DNA"/>
</dbReference>
<reference evidence="1 2" key="1">
    <citation type="submission" date="2021-06" db="EMBL/GenBank/DDBJ databases">
        <authorList>
            <person name="Palmer J.M."/>
        </authorList>
    </citation>
    <scope>NUCLEOTIDE SEQUENCE [LARGE SCALE GENOMIC DNA]</scope>
    <source>
        <strain evidence="2">if_2019</strain>
        <tissue evidence="1">Muscle</tissue>
    </source>
</reference>
<evidence type="ECO:0000313" key="2">
    <source>
        <dbReference type="Proteomes" id="UP001482620"/>
    </source>
</evidence>
<name>A0ABV0U1J1_9TELE</name>
<comment type="caution">
    <text evidence="1">The sequence shown here is derived from an EMBL/GenBank/DDBJ whole genome shotgun (WGS) entry which is preliminary data.</text>
</comment>
<evidence type="ECO:0000313" key="1">
    <source>
        <dbReference type="EMBL" id="MEQ2238601.1"/>
    </source>
</evidence>
<gene>
    <name evidence="1" type="ORF">ILYODFUR_034846</name>
</gene>
<sequence>MHNICLKEHVDNHIDLKPFPHFKQMQCIPHSLHTTYFELVACIFHEDFAYYNETTNDQVELTKKHCSCHPPTKSDQVRGALVLLWFATEILLTRENSALKPLWLQRTQGCHKSPFFQDTNLHPCPRGEGW</sequence>
<proteinExistence type="predicted"/>
<keyword evidence="2" id="KW-1185">Reference proteome</keyword>
<protein>
    <submittedName>
        <fullName evidence="1">Uncharacterized protein</fullName>
    </submittedName>
</protein>
<organism evidence="1 2">
    <name type="scientific">Ilyodon furcidens</name>
    <name type="common">goldbreast splitfin</name>
    <dbReference type="NCBI Taxonomy" id="33524"/>
    <lineage>
        <taxon>Eukaryota</taxon>
        <taxon>Metazoa</taxon>
        <taxon>Chordata</taxon>
        <taxon>Craniata</taxon>
        <taxon>Vertebrata</taxon>
        <taxon>Euteleostomi</taxon>
        <taxon>Actinopterygii</taxon>
        <taxon>Neopterygii</taxon>
        <taxon>Teleostei</taxon>
        <taxon>Neoteleostei</taxon>
        <taxon>Acanthomorphata</taxon>
        <taxon>Ovalentaria</taxon>
        <taxon>Atherinomorphae</taxon>
        <taxon>Cyprinodontiformes</taxon>
        <taxon>Goodeidae</taxon>
        <taxon>Ilyodon</taxon>
    </lineage>
</organism>